<proteinExistence type="predicted"/>
<dbReference type="OrthoDB" id="3249706at2759"/>
<evidence type="ECO:0008006" key="3">
    <source>
        <dbReference type="Google" id="ProtNLM"/>
    </source>
</evidence>
<gene>
    <name evidence="1" type="ORF">D9756_009429</name>
</gene>
<evidence type="ECO:0000313" key="2">
    <source>
        <dbReference type="Proteomes" id="UP000559027"/>
    </source>
</evidence>
<dbReference type="EMBL" id="JAACJO010000017">
    <property type="protein sequence ID" value="KAF5349077.1"/>
    <property type="molecule type" value="Genomic_DNA"/>
</dbReference>
<protein>
    <recommendedName>
        <fullName evidence="3">F-box domain-containing protein</fullName>
    </recommendedName>
</protein>
<name>A0A8H5FUD7_9AGAR</name>
<organism evidence="1 2">
    <name type="scientific">Leucocoprinus leucothites</name>
    <dbReference type="NCBI Taxonomy" id="201217"/>
    <lineage>
        <taxon>Eukaryota</taxon>
        <taxon>Fungi</taxon>
        <taxon>Dikarya</taxon>
        <taxon>Basidiomycota</taxon>
        <taxon>Agaricomycotina</taxon>
        <taxon>Agaricomycetes</taxon>
        <taxon>Agaricomycetidae</taxon>
        <taxon>Agaricales</taxon>
        <taxon>Agaricineae</taxon>
        <taxon>Agaricaceae</taxon>
        <taxon>Leucocoprinus</taxon>
    </lineage>
</organism>
<dbReference type="AlphaFoldDB" id="A0A8H5FUD7"/>
<reference evidence="1 2" key="1">
    <citation type="journal article" date="2020" name="ISME J.">
        <title>Uncovering the hidden diversity of litter-decomposition mechanisms in mushroom-forming fungi.</title>
        <authorList>
            <person name="Floudas D."/>
            <person name="Bentzer J."/>
            <person name="Ahren D."/>
            <person name="Johansson T."/>
            <person name="Persson P."/>
            <person name="Tunlid A."/>
        </authorList>
    </citation>
    <scope>NUCLEOTIDE SEQUENCE [LARGE SCALE GENOMIC DNA]</scope>
    <source>
        <strain evidence="1 2">CBS 146.42</strain>
    </source>
</reference>
<accession>A0A8H5FUD7</accession>
<dbReference type="Proteomes" id="UP000559027">
    <property type="component" value="Unassembled WGS sequence"/>
</dbReference>
<evidence type="ECO:0000313" key="1">
    <source>
        <dbReference type="EMBL" id="KAF5349077.1"/>
    </source>
</evidence>
<sequence length="292" mass="33701">MPVNKQCRRKRQTDLPMAPICSLSYDVLAEIFMILWAQSYTSTDRPPLLPTKLGAVSSFWRQVAWSTPRLWTELELTNRFWWSQDRIYILDTYFRNMGSFMLRLSICDYPTDMEARQSRKSQKRRGKRLKSPDTTLTSFDGLEDIPFPAQDVFKIIFIHHPDKLRTVVMDKYIFPWLEEIENISESSGFPNLEVLGITSDEGEDPALAFSPYTDSHPSINIQNVPRLRSVVLIGTRNRFFLPWAQILVLDLSSVNAEYAMQVVLECVNLQDLHVSDLEESPMDRGSPSLKSG</sequence>
<keyword evidence="2" id="KW-1185">Reference proteome</keyword>
<comment type="caution">
    <text evidence="1">The sequence shown here is derived from an EMBL/GenBank/DDBJ whole genome shotgun (WGS) entry which is preliminary data.</text>
</comment>